<gene>
    <name evidence="3" type="ORF">L3Y34_009839</name>
</gene>
<feature type="transmembrane region" description="Helical" evidence="1">
    <location>
        <begin position="97"/>
        <end position="116"/>
    </location>
</feature>
<dbReference type="InterPro" id="IPR040161">
    <property type="entry name" value="FB224"/>
</dbReference>
<name>A0AAE9D4Q7_CAEBR</name>
<organism evidence="3 4">
    <name type="scientific">Caenorhabditis briggsae</name>
    <dbReference type="NCBI Taxonomy" id="6238"/>
    <lineage>
        <taxon>Eukaryota</taxon>
        <taxon>Metazoa</taxon>
        <taxon>Ecdysozoa</taxon>
        <taxon>Nematoda</taxon>
        <taxon>Chromadorea</taxon>
        <taxon>Rhabditida</taxon>
        <taxon>Rhabditina</taxon>
        <taxon>Rhabditomorpha</taxon>
        <taxon>Rhabditoidea</taxon>
        <taxon>Rhabditidae</taxon>
        <taxon>Peloderinae</taxon>
        <taxon>Caenorhabditis</taxon>
    </lineage>
</organism>
<dbReference type="Proteomes" id="UP000827892">
    <property type="component" value="Chromosome V"/>
</dbReference>
<dbReference type="AlphaFoldDB" id="A0AAE9D4Q7"/>
<dbReference type="PANTHER" id="PTHR23015:SF25">
    <property type="entry name" value="DUF38 DOMAIN-CONTAINING PROTEIN-RELATED"/>
    <property type="match status" value="1"/>
</dbReference>
<dbReference type="Pfam" id="PF10324">
    <property type="entry name" value="7TM_GPCR_Srw"/>
    <property type="match status" value="1"/>
</dbReference>
<dbReference type="Pfam" id="PF01827">
    <property type="entry name" value="FTH"/>
    <property type="match status" value="1"/>
</dbReference>
<proteinExistence type="predicted"/>
<keyword evidence="1" id="KW-0472">Membrane</keyword>
<protein>
    <recommendedName>
        <fullName evidence="2">DUF38 domain-containing protein</fullName>
    </recommendedName>
</protein>
<keyword evidence="1" id="KW-0812">Transmembrane</keyword>
<evidence type="ECO:0000256" key="1">
    <source>
        <dbReference type="SAM" id="Phobius"/>
    </source>
</evidence>
<evidence type="ECO:0000313" key="3">
    <source>
        <dbReference type="EMBL" id="ULT92337.1"/>
    </source>
</evidence>
<evidence type="ECO:0000259" key="2">
    <source>
        <dbReference type="Pfam" id="PF01827"/>
    </source>
</evidence>
<dbReference type="PANTHER" id="PTHR23015">
    <property type="entry name" value="UNCHARACTERIZED C.ELEGANS PROTEIN"/>
    <property type="match status" value="1"/>
</dbReference>
<sequence>MAAIRMFSLKLAMNKKFNFITEPAFGLKSMLFSIICSSGITVFYFFRYKVAPDPDWVLITGCPKTTVIQYFVDDNDGTSKVDARELHLLLTAIFEKVIPSILFPIITIILICELGKATKIVEDVRKTSSSSKTTAKWNKLVIHMTITFIIIEFPIGICKLVTATRDTYEEAMTHAYSMFQTNLKSKFPMVSIRYKHRSIYLSVSDISSVSYNQEGPDTRIEAFRKESVLIQNNDFVTVFLDDLHQILMDQTELMESFQVHYEIPSGVNEENYYKDYLEHIGFRIFRQILSTLPQRTGKLKTQEFSFFTHISEYLPQILSFLDLNSLEQIPMENLKNFNFAEFEKVLDLEIWRNEENPKNQLRLVFGFNEISERVMETIEKAFSNCSYFESIVIKAKIIDQLSLTKTFGPPKPETDQFEEGHRMEISNSNGDLLIYSFEDGFHYFSRFQKDLESEISSLEGDLEELSICENLECLNLIRNLPEHLKSLCLVPSDSNIPREIFENHIILERVLKNQQLFEIAILEKVSSGIRRSISIIKPDPKIKSILIYLSDPENIQFLISTQNGDRKSLNYKSTGSNTCIVKTHGPTYIKSINQNSRYRFFEDLKKMLRFQKSEIESLRLDFSNLNFFPSPMVFEIDDSETPIDYDLVEKSNLEFLDKFQNVLKKLRPLKIRELSLRCVQEGDLRTVLEFLEPGFLKKIDIEYFCDFRNEKVSRNGILTVPYPDRRSYPRTLELRNVSKMEQWMLAENLEIEKYRILTPIQNFNIAHFKKGKITVESMSSEDVVFLKNIFLANPSLEKFIVQINQCQIDVSLYHPDFLGNPVIASLKAQACIMYFNQ</sequence>
<feature type="domain" description="DUF38" evidence="2">
    <location>
        <begin position="655"/>
        <end position="804"/>
    </location>
</feature>
<dbReference type="Gene3D" id="1.20.1070.10">
    <property type="entry name" value="Rhodopsin 7-helix transmembrane proteins"/>
    <property type="match status" value="1"/>
</dbReference>
<dbReference type="InterPro" id="IPR019427">
    <property type="entry name" value="7TM_GPCR_serpentine_rcpt_Srw"/>
</dbReference>
<accession>A0AAE9D4Q7</accession>
<reference evidence="3 4" key="1">
    <citation type="submission" date="2022-02" db="EMBL/GenBank/DDBJ databases">
        <title>Chromosome-level reference genomes for two strains of Caenorhabditis briggsae: an improved platform for comparative genomics.</title>
        <authorList>
            <person name="Stevens L."/>
            <person name="Andersen E.C."/>
        </authorList>
    </citation>
    <scope>NUCLEOTIDE SEQUENCE [LARGE SCALE GENOMIC DNA]</scope>
    <source>
        <strain evidence="3">QX1410_ONT</strain>
        <tissue evidence="3">Whole-organism</tissue>
    </source>
</reference>
<dbReference type="GO" id="GO:0008528">
    <property type="term" value="F:G protein-coupled peptide receptor activity"/>
    <property type="evidence" value="ECO:0007669"/>
    <property type="project" value="InterPro"/>
</dbReference>
<feature type="transmembrane region" description="Helical" evidence="1">
    <location>
        <begin position="25"/>
        <end position="46"/>
    </location>
</feature>
<keyword evidence="1" id="KW-1133">Transmembrane helix</keyword>
<feature type="transmembrane region" description="Helical" evidence="1">
    <location>
        <begin position="137"/>
        <end position="157"/>
    </location>
</feature>
<dbReference type="SUPFAM" id="SSF81321">
    <property type="entry name" value="Family A G protein-coupled receptor-like"/>
    <property type="match status" value="1"/>
</dbReference>
<evidence type="ECO:0000313" key="4">
    <source>
        <dbReference type="Proteomes" id="UP000827892"/>
    </source>
</evidence>
<dbReference type="EMBL" id="CP090895">
    <property type="protein sequence ID" value="ULT92337.1"/>
    <property type="molecule type" value="Genomic_DNA"/>
</dbReference>
<dbReference type="InterPro" id="IPR002900">
    <property type="entry name" value="DUF38/FTH_CAE_spp"/>
</dbReference>